<proteinExistence type="predicted"/>
<feature type="region of interest" description="Disordered" evidence="1">
    <location>
        <begin position="34"/>
        <end position="54"/>
    </location>
</feature>
<dbReference type="Pfam" id="PF09234">
    <property type="entry name" value="DUF1963"/>
    <property type="match status" value="1"/>
</dbReference>
<evidence type="ECO:0000313" key="2">
    <source>
        <dbReference type="EMBL" id="MBZ5711158.1"/>
    </source>
</evidence>
<dbReference type="InterPro" id="IPR015315">
    <property type="entry name" value="DUF1963"/>
</dbReference>
<dbReference type="Gene3D" id="2.30.320.10">
    <property type="entry name" value="YwqG-like"/>
    <property type="match status" value="1"/>
</dbReference>
<accession>A0ABS7TSE5</accession>
<evidence type="ECO:0000313" key="3">
    <source>
        <dbReference type="Proteomes" id="UP001139031"/>
    </source>
</evidence>
<reference evidence="2" key="1">
    <citation type="submission" date="2021-08" db="EMBL/GenBank/DDBJ databases">
        <authorList>
            <person name="Stevens D.C."/>
        </authorList>
    </citation>
    <scope>NUCLEOTIDE SEQUENCE</scope>
    <source>
        <strain evidence="2">DSM 53165</strain>
    </source>
</reference>
<keyword evidence="3" id="KW-1185">Reference proteome</keyword>
<dbReference type="SUPFAM" id="SSF103032">
    <property type="entry name" value="Hypothetical protein YwqG"/>
    <property type="match status" value="1"/>
</dbReference>
<organism evidence="2 3">
    <name type="scientific">Nannocystis pusilla</name>
    <dbReference type="NCBI Taxonomy" id="889268"/>
    <lineage>
        <taxon>Bacteria</taxon>
        <taxon>Pseudomonadati</taxon>
        <taxon>Myxococcota</taxon>
        <taxon>Polyangia</taxon>
        <taxon>Nannocystales</taxon>
        <taxon>Nannocystaceae</taxon>
        <taxon>Nannocystis</taxon>
    </lineage>
</organism>
<sequence>MSDGPKDIDELLAIPELAPIAPGLGRQISPALRMRHAPGLPPPVDDTPPGADKLGGLADVPRSLADPIYRRRQLVLQLDLARAHALVPGLTLPRQGLLHVLHDAEADTDDARAVALRVVGVDEPLRREPGPKFTHRARPLTLEREQTLPDTDDPALAGLDFPEDDDEVTYEAWCRARGALRRPPTHRLLGWPDWVQDPALPDPPAPARGWRLLLQIDSAGNGLDWGDSGCLYIFLPDLDFYAGRLDRAHIFSQSC</sequence>
<dbReference type="InterPro" id="IPR035948">
    <property type="entry name" value="YwqG-like_sf"/>
</dbReference>
<protein>
    <submittedName>
        <fullName evidence="2">DUF1963 domain-containing protein</fullName>
    </submittedName>
</protein>
<dbReference type="EMBL" id="JAIRAU010000024">
    <property type="protein sequence ID" value="MBZ5711158.1"/>
    <property type="molecule type" value="Genomic_DNA"/>
</dbReference>
<gene>
    <name evidence="2" type="ORF">K7C98_18075</name>
</gene>
<comment type="caution">
    <text evidence="2">The sequence shown here is derived from an EMBL/GenBank/DDBJ whole genome shotgun (WGS) entry which is preliminary data.</text>
</comment>
<dbReference type="Proteomes" id="UP001139031">
    <property type="component" value="Unassembled WGS sequence"/>
</dbReference>
<dbReference type="RefSeq" id="WP_224192931.1">
    <property type="nucleotide sequence ID" value="NZ_JAIRAU010000024.1"/>
</dbReference>
<name>A0ABS7TSE5_9BACT</name>
<evidence type="ECO:0000256" key="1">
    <source>
        <dbReference type="SAM" id="MobiDB-lite"/>
    </source>
</evidence>